<name>A0A0C9UR66_SPHS4</name>
<dbReference type="EMBL" id="KN837170">
    <property type="protein sequence ID" value="KIJ37259.1"/>
    <property type="molecule type" value="Genomic_DNA"/>
</dbReference>
<dbReference type="Proteomes" id="UP000054279">
    <property type="component" value="Unassembled WGS sequence"/>
</dbReference>
<accession>A0A0C9UR66</accession>
<feature type="region of interest" description="Disordered" evidence="1">
    <location>
        <begin position="81"/>
        <end position="125"/>
    </location>
</feature>
<reference evidence="2 3" key="1">
    <citation type="submission" date="2014-06" db="EMBL/GenBank/DDBJ databases">
        <title>Evolutionary Origins and Diversification of the Mycorrhizal Mutualists.</title>
        <authorList>
            <consortium name="DOE Joint Genome Institute"/>
            <consortium name="Mycorrhizal Genomics Consortium"/>
            <person name="Kohler A."/>
            <person name="Kuo A."/>
            <person name="Nagy L.G."/>
            <person name="Floudas D."/>
            <person name="Copeland A."/>
            <person name="Barry K.W."/>
            <person name="Cichocki N."/>
            <person name="Veneault-Fourrey C."/>
            <person name="LaButti K."/>
            <person name="Lindquist E.A."/>
            <person name="Lipzen A."/>
            <person name="Lundell T."/>
            <person name="Morin E."/>
            <person name="Murat C."/>
            <person name="Riley R."/>
            <person name="Ohm R."/>
            <person name="Sun H."/>
            <person name="Tunlid A."/>
            <person name="Henrissat B."/>
            <person name="Grigoriev I.V."/>
            <person name="Hibbett D.S."/>
            <person name="Martin F."/>
        </authorList>
    </citation>
    <scope>NUCLEOTIDE SEQUENCE [LARGE SCALE GENOMIC DNA]</scope>
    <source>
        <strain evidence="2 3">SS14</strain>
    </source>
</reference>
<protein>
    <submittedName>
        <fullName evidence="2">Unplaced genomic scaffold SPHSTscaffold_95, whole genome shotgun sequence</fullName>
    </submittedName>
</protein>
<organism evidence="2 3">
    <name type="scientific">Sphaerobolus stellatus (strain SS14)</name>
    <dbReference type="NCBI Taxonomy" id="990650"/>
    <lineage>
        <taxon>Eukaryota</taxon>
        <taxon>Fungi</taxon>
        <taxon>Dikarya</taxon>
        <taxon>Basidiomycota</taxon>
        <taxon>Agaricomycotina</taxon>
        <taxon>Agaricomycetes</taxon>
        <taxon>Phallomycetidae</taxon>
        <taxon>Geastrales</taxon>
        <taxon>Sphaerobolaceae</taxon>
        <taxon>Sphaerobolus</taxon>
    </lineage>
</organism>
<keyword evidence="3" id="KW-1185">Reference proteome</keyword>
<evidence type="ECO:0000313" key="2">
    <source>
        <dbReference type="EMBL" id="KIJ37259.1"/>
    </source>
</evidence>
<dbReference type="AlphaFoldDB" id="A0A0C9UR66"/>
<dbReference type="HOGENOM" id="CLU_1462235_0_0_1"/>
<evidence type="ECO:0000256" key="1">
    <source>
        <dbReference type="SAM" id="MobiDB-lite"/>
    </source>
</evidence>
<sequence length="185" mass="21360">MADPELQLLDFSKPVQLITETTEQRARFPTIPVFNLETLQGILLRIGQIEDTIKIDLTTWKNDMATLKDDVEDIKERRYSIKGRRHRNENRAYGHEKRHRNPSSRYNSSSKDAPERTASYTSPLMMPPGVAPFQVTKQDIMSYDGLWRLTRRMQRTGETFGSSWPPTQPILGSTKQQLADCLGFF</sequence>
<proteinExistence type="predicted"/>
<evidence type="ECO:0000313" key="3">
    <source>
        <dbReference type="Proteomes" id="UP000054279"/>
    </source>
</evidence>
<dbReference type="OrthoDB" id="3067647at2759"/>
<gene>
    <name evidence="2" type="ORF">M422DRAFT_260199</name>
</gene>